<sequence>MHCFPCYDVRQYTVQIGEAMATAALDRKTSRIDLRMTDEQKRQIETAASLAGASISQWSLSHLLESAQQTITDQATVRLSEESFDEFARALDQQANLVFTEFAQGKTRWEG</sequence>
<evidence type="ECO:0000256" key="2">
    <source>
        <dbReference type="ARBA" id="ARBA00049988"/>
    </source>
</evidence>
<comment type="similarity">
    <text evidence="2">Belongs to the TacA antitoxin family.</text>
</comment>
<organism evidence="3">
    <name type="scientific">Muribaculaceae bacterium Z82</name>
    <dbReference type="NCBI Taxonomy" id="2304548"/>
    <lineage>
        <taxon>Bacteria</taxon>
        <taxon>Pseudomonadati</taxon>
        <taxon>Bacteroidota</taxon>
        <taxon>Bacteroidia</taxon>
        <taxon>Bacteroidales</taxon>
        <taxon>Muribaculaceae</taxon>
    </lineage>
</organism>
<dbReference type="AlphaFoldDB" id="A0A7C9JJC6"/>
<dbReference type="Gene3D" id="1.20.5.780">
    <property type="entry name" value="Single helix bin"/>
    <property type="match status" value="1"/>
</dbReference>
<dbReference type="EMBL" id="QWKH01000042">
    <property type="protein sequence ID" value="NBI34722.1"/>
    <property type="molecule type" value="Genomic_DNA"/>
</dbReference>
<dbReference type="GO" id="GO:0006355">
    <property type="term" value="P:regulation of DNA-templated transcription"/>
    <property type="evidence" value="ECO:0007669"/>
    <property type="project" value="InterPro"/>
</dbReference>
<gene>
    <name evidence="3" type="ORF">D1639_06700</name>
</gene>
<dbReference type="InterPro" id="IPR014795">
    <property type="entry name" value="TacA_1-like"/>
</dbReference>
<accession>A0A7C9JJC6</accession>
<dbReference type="PANTHER" id="PTHR35401">
    <property type="entry name" value="COPG FAMILY HELIX-TURN-HELIX PROTEIN-RELATED-RELATED"/>
    <property type="match status" value="1"/>
</dbReference>
<dbReference type="InterPro" id="IPR010985">
    <property type="entry name" value="Ribbon_hlx_hlx"/>
</dbReference>
<evidence type="ECO:0000256" key="1">
    <source>
        <dbReference type="ARBA" id="ARBA00022649"/>
    </source>
</evidence>
<protein>
    <submittedName>
        <fullName evidence="3">DUF1778 domain-containing protein</fullName>
    </submittedName>
</protein>
<comment type="caution">
    <text evidence="3">The sequence shown here is derived from an EMBL/GenBank/DDBJ whole genome shotgun (WGS) entry which is preliminary data.</text>
</comment>
<evidence type="ECO:0000313" key="3">
    <source>
        <dbReference type="EMBL" id="NBI34722.1"/>
    </source>
</evidence>
<name>A0A7C9JJC6_9BACT</name>
<dbReference type="Pfam" id="PF08681">
    <property type="entry name" value="TacA1"/>
    <property type="match status" value="1"/>
</dbReference>
<keyword evidence="1" id="KW-1277">Toxin-antitoxin system</keyword>
<reference evidence="3" key="1">
    <citation type="submission" date="2018-08" db="EMBL/GenBank/DDBJ databases">
        <title>Murine metabolic-syndrome-specific gut microbial biobank.</title>
        <authorList>
            <person name="Liu C."/>
        </authorList>
    </citation>
    <scope>NUCLEOTIDE SEQUENCE [LARGE SCALE GENOMIC DNA]</scope>
    <source>
        <strain evidence="3">Z82</strain>
    </source>
</reference>
<proteinExistence type="inferred from homology"/>
<dbReference type="SUPFAM" id="SSF47598">
    <property type="entry name" value="Ribbon-helix-helix"/>
    <property type="match status" value="1"/>
</dbReference>